<feature type="signal peptide" evidence="2">
    <location>
        <begin position="1"/>
        <end position="29"/>
    </location>
</feature>
<feature type="compositionally biased region" description="Gly residues" evidence="1">
    <location>
        <begin position="291"/>
        <end position="303"/>
    </location>
</feature>
<protein>
    <recommendedName>
        <fullName evidence="5">Secreted protein</fullName>
    </recommendedName>
</protein>
<dbReference type="RefSeq" id="WP_155479878.1">
    <property type="nucleotide sequence ID" value="NZ_WNKV01000009.1"/>
</dbReference>
<evidence type="ECO:0000313" key="3">
    <source>
        <dbReference type="EMBL" id="MTW17077.1"/>
    </source>
</evidence>
<gene>
    <name evidence="3" type="ORF">GJ689_12775</name>
</gene>
<dbReference type="EMBL" id="WNKV01000009">
    <property type="protein sequence ID" value="MTW17077.1"/>
    <property type="molecule type" value="Genomic_DNA"/>
</dbReference>
<evidence type="ECO:0000313" key="4">
    <source>
        <dbReference type="Proteomes" id="UP000438991"/>
    </source>
</evidence>
<dbReference type="AlphaFoldDB" id="A0A9X4XLY1"/>
<feature type="chain" id="PRO_5040845259" description="Secreted protein" evidence="2">
    <location>
        <begin position="30"/>
        <end position="350"/>
    </location>
</feature>
<evidence type="ECO:0000256" key="2">
    <source>
        <dbReference type="SAM" id="SignalP"/>
    </source>
</evidence>
<evidence type="ECO:0008006" key="5">
    <source>
        <dbReference type="Google" id="ProtNLM"/>
    </source>
</evidence>
<reference evidence="3 4" key="1">
    <citation type="submission" date="2019-11" db="EMBL/GenBank/DDBJ databases">
        <title>Whole-genome sequence of Rhodoplanes serenus DSM 18633, type strain.</title>
        <authorList>
            <person name="Kyndt J.A."/>
            <person name="Meyer T.E."/>
        </authorList>
    </citation>
    <scope>NUCLEOTIDE SEQUENCE [LARGE SCALE GENOMIC DNA]</scope>
    <source>
        <strain evidence="3 4">DSM 18633</strain>
    </source>
</reference>
<feature type="compositionally biased region" description="Low complexity" evidence="1">
    <location>
        <begin position="278"/>
        <end position="290"/>
    </location>
</feature>
<proteinExistence type="predicted"/>
<keyword evidence="2" id="KW-0732">Signal</keyword>
<accession>A0A9X4XLY1</accession>
<feature type="region of interest" description="Disordered" evidence="1">
    <location>
        <begin position="30"/>
        <end position="122"/>
    </location>
</feature>
<dbReference type="Proteomes" id="UP000438991">
    <property type="component" value="Unassembled WGS sequence"/>
</dbReference>
<name>A0A9X4XLY1_9BRAD</name>
<feature type="region of interest" description="Disordered" evidence="1">
    <location>
        <begin position="267"/>
        <end position="308"/>
    </location>
</feature>
<feature type="compositionally biased region" description="Low complexity" evidence="1">
    <location>
        <begin position="56"/>
        <end position="81"/>
    </location>
</feature>
<evidence type="ECO:0000256" key="1">
    <source>
        <dbReference type="SAM" id="MobiDB-lite"/>
    </source>
</evidence>
<feature type="compositionally biased region" description="Pro residues" evidence="1">
    <location>
        <begin position="39"/>
        <end position="55"/>
    </location>
</feature>
<comment type="caution">
    <text evidence="3">The sequence shown here is derived from an EMBL/GenBank/DDBJ whole genome shotgun (WGS) entry which is preliminary data.</text>
</comment>
<organism evidence="3 4">
    <name type="scientific">Rhodoplanes serenus</name>
    <dbReference type="NCBI Taxonomy" id="200615"/>
    <lineage>
        <taxon>Bacteria</taxon>
        <taxon>Pseudomonadati</taxon>
        <taxon>Pseudomonadota</taxon>
        <taxon>Alphaproteobacteria</taxon>
        <taxon>Hyphomicrobiales</taxon>
        <taxon>Nitrobacteraceae</taxon>
        <taxon>Rhodoplanes</taxon>
    </lineage>
</organism>
<sequence>MRRRSIRRSISIVPAAGLIALGLALPSVAAAQSALPRPSELPPAGGPGSAPPRPATPQTRPSQTPAAQTPAAQAPAAQAQPARPPAPAQAGPPGAGPPGAGQPAPARPYKPVTITAPTPVTDPSFEAFRKQLGEAAGHKDRAALARLVAPSFFWLAAQGDKADRKKPAIDNLAAAIELDAVDGGGWELLASAAGDATLQPLPQRKGVQCAPAAPVFDDKAFEQLLRSSRTEVFEWAYPARGSVAVRASAAADAPVTETLTGILVRVLPEPDQPPPAGAPAAGAPGSTDGPGSPGSPGGPGGGAMPPLRVVTPAGKTGFVAADAVLPLIFEQLCYVKDAGGWKIAGYLGGE</sequence>